<evidence type="ECO:0000256" key="9">
    <source>
        <dbReference type="PIRSR" id="PIRSR005096-1"/>
    </source>
</evidence>
<evidence type="ECO:0000256" key="2">
    <source>
        <dbReference type="ARBA" id="ARBA00005028"/>
    </source>
</evidence>
<dbReference type="InterPro" id="IPR011013">
    <property type="entry name" value="Gal_mutarotase_sf_dom"/>
</dbReference>
<evidence type="ECO:0000256" key="7">
    <source>
        <dbReference type="ARBA" id="ARBA00023277"/>
    </source>
</evidence>
<dbReference type="EC" id="5.1.3.3" evidence="4 8"/>
<dbReference type="InterPro" id="IPR018052">
    <property type="entry name" value="Ald1_epimerase_CS"/>
</dbReference>
<reference evidence="12" key="2">
    <citation type="submission" date="2022-01" db="EMBL/GenBank/DDBJ databases">
        <title>Novel bile acid biosynthetic pathways are enriched in the microbiome of centenarians.</title>
        <authorList>
            <person name="Sato Y."/>
            <person name="Atarashi K."/>
            <person name="Plichta R.D."/>
            <person name="Arai Y."/>
            <person name="Sasajima S."/>
            <person name="Kearney M.S."/>
            <person name="Suda W."/>
            <person name="Takeshita K."/>
            <person name="Sasaki T."/>
            <person name="Okamoto S."/>
            <person name="Skelly N.A."/>
            <person name="Okamura Y."/>
            <person name="Vlamakis H."/>
            <person name="Li Y."/>
            <person name="Tanoue T."/>
            <person name="Takei H."/>
            <person name="Nittono H."/>
            <person name="Narushima S."/>
            <person name="Irie J."/>
            <person name="Itoh H."/>
            <person name="Moriya K."/>
            <person name="Sugiura Y."/>
            <person name="Suematsu M."/>
            <person name="Moritoki N."/>
            <person name="Shibata S."/>
            <person name="Littman R.D."/>
            <person name="Fischbach A.M."/>
            <person name="Uwamino Y."/>
            <person name="Inoue T."/>
            <person name="Honda A."/>
            <person name="Hattori M."/>
            <person name="Murai T."/>
            <person name="Xavier J.R."/>
            <person name="Hirose N."/>
            <person name="Honda K."/>
        </authorList>
    </citation>
    <scope>NUCLEOTIDE SEQUENCE</scope>
    <source>
        <strain evidence="12">CE91-St55</strain>
    </source>
</reference>
<dbReference type="OrthoDB" id="9779408at2"/>
<dbReference type="NCBIfam" id="NF008277">
    <property type="entry name" value="PRK11055.1"/>
    <property type="match status" value="1"/>
</dbReference>
<comment type="pathway">
    <text evidence="2 8">Carbohydrate metabolism; hexose metabolism.</text>
</comment>
<dbReference type="PROSITE" id="PS00545">
    <property type="entry name" value="ALDOSE_1_EPIMERASE"/>
    <property type="match status" value="1"/>
</dbReference>
<dbReference type="PANTHER" id="PTHR10091:SF0">
    <property type="entry name" value="GALACTOSE MUTAROTASE"/>
    <property type="match status" value="1"/>
</dbReference>
<evidence type="ECO:0000256" key="5">
    <source>
        <dbReference type="ARBA" id="ARBA00014165"/>
    </source>
</evidence>
<feature type="binding site" evidence="10">
    <location>
        <position position="239"/>
    </location>
    <ligand>
        <name>beta-D-galactose</name>
        <dbReference type="ChEBI" id="CHEBI:27667"/>
    </ligand>
</feature>
<dbReference type="InterPro" id="IPR008183">
    <property type="entry name" value="Aldose_1/G6P_1-epimerase"/>
</dbReference>
<dbReference type="InterPro" id="IPR015443">
    <property type="entry name" value="Aldose_1-epimerase"/>
</dbReference>
<protein>
    <recommendedName>
        <fullName evidence="5 8">Aldose 1-epimerase</fullName>
        <ecNumber evidence="4 8">5.1.3.3</ecNumber>
    </recommendedName>
</protein>
<evidence type="ECO:0000256" key="8">
    <source>
        <dbReference type="PIRNR" id="PIRNR005096"/>
    </source>
</evidence>
<gene>
    <name evidence="12" type="ORF">CE91St55_35780</name>
    <name evidence="13" type="ORF">GNE07_23830</name>
</gene>
<keyword evidence="7 8" id="KW-0119">Carbohydrate metabolism</keyword>
<dbReference type="GO" id="GO:0030246">
    <property type="term" value="F:carbohydrate binding"/>
    <property type="evidence" value="ECO:0007669"/>
    <property type="project" value="InterPro"/>
</dbReference>
<accession>A0A174WHS9</accession>
<evidence type="ECO:0000256" key="11">
    <source>
        <dbReference type="PIRSR" id="PIRSR005096-3"/>
    </source>
</evidence>
<dbReference type="AlphaFoldDB" id="A0A174WHS9"/>
<dbReference type="Proteomes" id="UP001055091">
    <property type="component" value="Unassembled WGS sequence"/>
</dbReference>
<dbReference type="InterPro" id="IPR014718">
    <property type="entry name" value="GH-type_carb-bd"/>
</dbReference>
<sequence>MKMKRLGTLPDCSDVLEVMIENGSGMTASIMTYGAVIKNLYVPGENGKADDVVLGQDTLEEYRRNPSCSAAVIGRVANRIRGGEFHVNGRGYWLERNDRGNCLHSGSAGYATKNFHIAAGGDDWVTLYWKDSAAEGFPGSVSLEVTYRVTEDDALDIRYRLVPEEDTPVNLTNHAYFNLSGGRDADVLNHELRLMADFYTPAAPDMIPTGEIRKVEGTSLDFTGRRKLSEVLSETFGLDHNYVLRGSGYRKAAELRHVESGRRMEVYTDQPGIQIYTGNHFDGSLACKGGVHYQRYAGICFETQGFPDAVNRSHFPGCIVRKNTVFTSRTTYRFHMEPQLVAGK</sequence>
<proteinExistence type="inferred from homology"/>
<evidence type="ECO:0000313" key="14">
    <source>
        <dbReference type="Proteomes" id="UP000434223"/>
    </source>
</evidence>
<dbReference type="GO" id="GO:0006006">
    <property type="term" value="P:glucose metabolic process"/>
    <property type="evidence" value="ECO:0007669"/>
    <property type="project" value="TreeGrafter"/>
</dbReference>
<feature type="active site" description="Proton acceptor" evidence="9">
    <location>
        <position position="302"/>
    </location>
</feature>
<dbReference type="PIRSF" id="PIRSF005096">
    <property type="entry name" value="GALM"/>
    <property type="match status" value="1"/>
</dbReference>
<evidence type="ECO:0000256" key="10">
    <source>
        <dbReference type="PIRSR" id="PIRSR005096-2"/>
    </source>
</evidence>
<dbReference type="Proteomes" id="UP000434223">
    <property type="component" value="Unassembled WGS sequence"/>
</dbReference>
<dbReference type="EMBL" id="WNME01000021">
    <property type="protein sequence ID" value="MUB66056.1"/>
    <property type="molecule type" value="Genomic_DNA"/>
</dbReference>
<dbReference type="GO" id="GO:0005737">
    <property type="term" value="C:cytoplasm"/>
    <property type="evidence" value="ECO:0007669"/>
    <property type="project" value="TreeGrafter"/>
</dbReference>
<dbReference type="Pfam" id="PF01263">
    <property type="entry name" value="Aldose_epim"/>
    <property type="match status" value="1"/>
</dbReference>
<dbReference type="GO" id="GO:0033499">
    <property type="term" value="P:galactose catabolic process via UDP-galactose, Leloir pathway"/>
    <property type="evidence" value="ECO:0007669"/>
    <property type="project" value="TreeGrafter"/>
</dbReference>
<dbReference type="GO" id="GO:0004034">
    <property type="term" value="F:aldose 1-epimerase activity"/>
    <property type="evidence" value="ECO:0007669"/>
    <property type="project" value="UniProtKB-EC"/>
</dbReference>
<dbReference type="PANTHER" id="PTHR10091">
    <property type="entry name" value="ALDOSE-1-EPIMERASE"/>
    <property type="match status" value="1"/>
</dbReference>
<evidence type="ECO:0000256" key="4">
    <source>
        <dbReference type="ARBA" id="ARBA00013185"/>
    </source>
</evidence>
<evidence type="ECO:0000313" key="13">
    <source>
        <dbReference type="EMBL" id="MUB66056.1"/>
    </source>
</evidence>
<feature type="active site" description="Proton donor" evidence="9">
    <location>
        <position position="174"/>
    </location>
</feature>
<organism evidence="13 14">
    <name type="scientific">Hungatella hathewayi</name>
    <dbReference type="NCBI Taxonomy" id="154046"/>
    <lineage>
        <taxon>Bacteria</taxon>
        <taxon>Bacillati</taxon>
        <taxon>Bacillota</taxon>
        <taxon>Clostridia</taxon>
        <taxon>Lachnospirales</taxon>
        <taxon>Lachnospiraceae</taxon>
        <taxon>Hungatella</taxon>
    </lineage>
</organism>
<dbReference type="InterPro" id="IPR047215">
    <property type="entry name" value="Galactose_mutarotase-like"/>
</dbReference>
<dbReference type="SUPFAM" id="SSF74650">
    <property type="entry name" value="Galactose mutarotase-like"/>
    <property type="match status" value="1"/>
</dbReference>
<feature type="binding site" evidence="11">
    <location>
        <begin position="174"/>
        <end position="176"/>
    </location>
    <ligand>
        <name>beta-D-galactose</name>
        <dbReference type="ChEBI" id="CHEBI:27667"/>
    </ligand>
</feature>
<keyword evidence="6 8" id="KW-0413">Isomerase</keyword>
<dbReference type="CDD" id="cd09019">
    <property type="entry name" value="galactose_mutarotase_like"/>
    <property type="match status" value="1"/>
</dbReference>
<comment type="catalytic activity">
    <reaction evidence="1 8">
        <text>alpha-D-glucose = beta-D-glucose</text>
        <dbReference type="Rhea" id="RHEA:10264"/>
        <dbReference type="ChEBI" id="CHEBI:15903"/>
        <dbReference type="ChEBI" id="CHEBI:17925"/>
        <dbReference type="EC" id="5.1.3.3"/>
    </reaction>
</comment>
<name>A0A174WHS9_9FIRM</name>
<evidence type="ECO:0000256" key="3">
    <source>
        <dbReference type="ARBA" id="ARBA00006206"/>
    </source>
</evidence>
<dbReference type="RefSeq" id="WP_055651290.1">
    <property type="nucleotide sequence ID" value="NZ_BQNJ01000001.1"/>
</dbReference>
<comment type="caution">
    <text evidence="13">The sequence shown here is derived from an EMBL/GenBank/DDBJ whole genome shotgun (WGS) entry which is preliminary data.</text>
</comment>
<evidence type="ECO:0000256" key="6">
    <source>
        <dbReference type="ARBA" id="ARBA00023235"/>
    </source>
</evidence>
<evidence type="ECO:0000256" key="1">
    <source>
        <dbReference type="ARBA" id="ARBA00001614"/>
    </source>
</evidence>
<dbReference type="EMBL" id="BQNJ01000001">
    <property type="protein sequence ID" value="GKH01597.1"/>
    <property type="molecule type" value="Genomic_DNA"/>
</dbReference>
<comment type="similarity">
    <text evidence="3 8">Belongs to the aldose epimerase family.</text>
</comment>
<reference evidence="13 14" key="1">
    <citation type="submission" date="2019-09" db="EMBL/GenBank/DDBJ databases">
        <title>Draft genome sequencing of Hungatella hathewayi 123Y-2.</title>
        <authorList>
            <person name="Lv Q."/>
            <person name="Li S."/>
        </authorList>
    </citation>
    <scope>NUCLEOTIDE SEQUENCE [LARGE SCALE GENOMIC DNA]</scope>
    <source>
        <strain evidence="13 14">123Y-2</strain>
    </source>
</reference>
<feature type="binding site" evidence="11">
    <location>
        <begin position="78"/>
        <end position="79"/>
    </location>
    <ligand>
        <name>beta-D-galactose</name>
        <dbReference type="ChEBI" id="CHEBI:27667"/>
    </ligand>
</feature>
<dbReference type="Gene3D" id="2.70.98.10">
    <property type="match status" value="1"/>
</dbReference>
<evidence type="ECO:0000313" key="12">
    <source>
        <dbReference type="EMBL" id="GKH01597.1"/>
    </source>
</evidence>